<comment type="subcellular location">
    <subcellularLocation>
        <location evidence="1">Cell membrane</location>
        <topology evidence="1">Multi-pass membrane protein</topology>
    </subcellularLocation>
</comment>
<protein>
    <recommendedName>
        <fullName evidence="7">Type II secretion system protein GspF domain-containing protein</fullName>
    </recommendedName>
</protein>
<evidence type="ECO:0000256" key="2">
    <source>
        <dbReference type="ARBA" id="ARBA00022475"/>
    </source>
</evidence>
<keyword evidence="2" id="KW-1003">Cell membrane</keyword>
<evidence type="ECO:0000256" key="4">
    <source>
        <dbReference type="ARBA" id="ARBA00022989"/>
    </source>
</evidence>
<accession>A0AAV2VTL6</accession>
<dbReference type="Proteomes" id="UP000018211">
    <property type="component" value="Unassembled WGS sequence"/>
</dbReference>
<dbReference type="EMBL" id="CAOF01000135">
    <property type="protein sequence ID" value="CCO48026.1"/>
    <property type="molecule type" value="Genomic_DNA"/>
</dbReference>
<sequence>MIWAFLIWCVAALLFWLSHRKNNKKVTALIEQGNEFDGIEGVKAVIDTDHFETSIRIQAKFVFKKLQKLLEPNIPLKLILFFVISGALIFVVNLFLFKQDIFVCLAIGQPILFVVFLYKLADIQEEKFKSDFPDALNILSGAIAAGQSIIHAFEYVGEKLDNDVGKEFKYMAERLLIGEDPDDVLSRSASTFPYVEYFFFISTIRINLSRGGQLKDVITKINRIMFDSRALEKKKNALTSEARSSAKIVACLPIIFLLILRFTSPEDYNFVMFEEGGKPIFYYVLISELIGFFCISMILRSVD</sequence>
<evidence type="ECO:0000313" key="8">
    <source>
        <dbReference type="EMBL" id="CCO48026.1"/>
    </source>
</evidence>
<organism evidence="8 9">
    <name type="scientific">Vibrio nigripulchritudo SOn1</name>
    <dbReference type="NCBI Taxonomy" id="1238450"/>
    <lineage>
        <taxon>Bacteria</taxon>
        <taxon>Pseudomonadati</taxon>
        <taxon>Pseudomonadota</taxon>
        <taxon>Gammaproteobacteria</taxon>
        <taxon>Vibrionales</taxon>
        <taxon>Vibrionaceae</taxon>
        <taxon>Vibrio</taxon>
    </lineage>
</organism>
<dbReference type="PANTHER" id="PTHR35007">
    <property type="entry name" value="INTEGRAL MEMBRANE PROTEIN-RELATED"/>
    <property type="match status" value="1"/>
</dbReference>
<feature type="transmembrane region" description="Helical" evidence="6">
    <location>
        <begin position="101"/>
        <end position="118"/>
    </location>
</feature>
<keyword evidence="5 6" id="KW-0472">Membrane</keyword>
<dbReference type="PANTHER" id="PTHR35007:SF2">
    <property type="entry name" value="PILUS ASSEMBLE PROTEIN"/>
    <property type="match status" value="1"/>
</dbReference>
<dbReference type="GO" id="GO:0005886">
    <property type="term" value="C:plasma membrane"/>
    <property type="evidence" value="ECO:0007669"/>
    <property type="project" value="UniProtKB-SubCell"/>
</dbReference>
<dbReference type="RefSeq" id="WP_022612634.1">
    <property type="nucleotide sequence ID" value="NZ_LK391965.1"/>
</dbReference>
<keyword evidence="3 6" id="KW-0812">Transmembrane</keyword>
<keyword evidence="4 6" id="KW-1133">Transmembrane helix</keyword>
<evidence type="ECO:0000313" key="9">
    <source>
        <dbReference type="Proteomes" id="UP000018211"/>
    </source>
</evidence>
<dbReference type="InterPro" id="IPR018076">
    <property type="entry name" value="T2SS_GspF_dom"/>
</dbReference>
<feature type="transmembrane region" description="Helical" evidence="6">
    <location>
        <begin position="74"/>
        <end position="96"/>
    </location>
</feature>
<feature type="transmembrane region" description="Helical" evidence="6">
    <location>
        <begin position="244"/>
        <end position="260"/>
    </location>
</feature>
<evidence type="ECO:0000256" key="6">
    <source>
        <dbReference type="SAM" id="Phobius"/>
    </source>
</evidence>
<name>A0AAV2VTL6_9VIBR</name>
<evidence type="ECO:0000256" key="1">
    <source>
        <dbReference type="ARBA" id="ARBA00004651"/>
    </source>
</evidence>
<dbReference type="Pfam" id="PF00482">
    <property type="entry name" value="T2SSF"/>
    <property type="match status" value="1"/>
</dbReference>
<evidence type="ECO:0000256" key="3">
    <source>
        <dbReference type="ARBA" id="ARBA00022692"/>
    </source>
</evidence>
<feature type="transmembrane region" description="Helical" evidence="6">
    <location>
        <begin position="280"/>
        <end position="299"/>
    </location>
</feature>
<feature type="domain" description="Type II secretion system protein GspF" evidence="7">
    <location>
        <begin position="136"/>
        <end position="260"/>
    </location>
</feature>
<dbReference type="AlphaFoldDB" id="A0AAV2VTL6"/>
<proteinExistence type="predicted"/>
<gene>
    <name evidence="8" type="ORF">VIBNISOn1_430009</name>
</gene>
<reference evidence="8 9" key="1">
    <citation type="journal article" date="2013" name="ISME J.">
        <title>Comparative genomics of pathogenic lineages of Vibrio nigripulchritudo identifies virulence-associated traits.</title>
        <authorList>
            <person name="Goudenege D."/>
            <person name="Labreuche Y."/>
            <person name="Krin E."/>
            <person name="Ansquer D."/>
            <person name="Mangenot S."/>
            <person name="Calteau A."/>
            <person name="Medigue C."/>
            <person name="Mazel D."/>
            <person name="Polz M.F."/>
            <person name="Le Roux F."/>
        </authorList>
    </citation>
    <scope>NUCLEOTIDE SEQUENCE [LARGE SCALE GENOMIC DNA]</scope>
    <source>
        <strain evidence="8 9">SOn1</strain>
    </source>
</reference>
<comment type="caution">
    <text evidence="8">The sequence shown here is derived from an EMBL/GenBank/DDBJ whole genome shotgun (WGS) entry which is preliminary data.</text>
</comment>
<evidence type="ECO:0000256" key="5">
    <source>
        <dbReference type="ARBA" id="ARBA00023136"/>
    </source>
</evidence>
<evidence type="ECO:0000259" key="7">
    <source>
        <dbReference type="Pfam" id="PF00482"/>
    </source>
</evidence>